<comment type="caution">
    <text evidence="1">The sequence shown here is derived from an EMBL/GenBank/DDBJ whole genome shotgun (WGS) entry which is preliminary data.</text>
</comment>
<accession>A0AAN5DCY9</accession>
<evidence type="ECO:0000313" key="2">
    <source>
        <dbReference type="Proteomes" id="UP001328107"/>
    </source>
</evidence>
<evidence type="ECO:0000313" key="1">
    <source>
        <dbReference type="EMBL" id="GMR61221.1"/>
    </source>
</evidence>
<organism evidence="1 2">
    <name type="scientific">Pristionchus mayeri</name>
    <dbReference type="NCBI Taxonomy" id="1317129"/>
    <lineage>
        <taxon>Eukaryota</taxon>
        <taxon>Metazoa</taxon>
        <taxon>Ecdysozoa</taxon>
        <taxon>Nematoda</taxon>
        <taxon>Chromadorea</taxon>
        <taxon>Rhabditida</taxon>
        <taxon>Rhabditina</taxon>
        <taxon>Diplogasteromorpha</taxon>
        <taxon>Diplogasteroidea</taxon>
        <taxon>Neodiplogasteridae</taxon>
        <taxon>Pristionchus</taxon>
    </lineage>
</organism>
<name>A0AAN5DCY9_9BILA</name>
<dbReference type="AlphaFoldDB" id="A0AAN5DCY9"/>
<gene>
    <name evidence="1" type="ORF">PMAYCL1PPCAC_31416</name>
</gene>
<dbReference type="EMBL" id="BTRK01000006">
    <property type="protein sequence ID" value="GMR61221.1"/>
    <property type="molecule type" value="Genomic_DNA"/>
</dbReference>
<sequence>GLQSGDDEELPARFAARVQPADNSQPMPAVDRNHRVTLERGQLLLLYPPPFPISAQHPQVRGDRVLTYHHPPEWFSSVHQNHLVGECDVGLVSSTAQGSLRHCFRPTNFRSIVPGISMTLFIPRALSPV</sequence>
<protein>
    <submittedName>
        <fullName evidence="1">Uncharacterized protein</fullName>
    </submittedName>
</protein>
<reference evidence="2" key="1">
    <citation type="submission" date="2022-10" db="EMBL/GenBank/DDBJ databases">
        <title>Genome assembly of Pristionchus species.</title>
        <authorList>
            <person name="Yoshida K."/>
            <person name="Sommer R.J."/>
        </authorList>
    </citation>
    <scope>NUCLEOTIDE SEQUENCE [LARGE SCALE GENOMIC DNA]</scope>
    <source>
        <strain evidence="2">RS5460</strain>
    </source>
</reference>
<proteinExistence type="predicted"/>
<feature type="non-terminal residue" evidence="1">
    <location>
        <position position="1"/>
    </location>
</feature>
<dbReference type="Proteomes" id="UP001328107">
    <property type="component" value="Unassembled WGS sequence"/>
</dbReference>
<keyword evidence="2" id="KW-1185">Reference proteome</keyword>